<organism evidence="1 8">
    <name type="scientific">Huberarchaeum crystalense</name>
    <dbReference type="NCBI Taxonomy" id="2014257"/>
    <lineage>
        <taxon>Archaea</taxon>
        <taxon>Candidatus Huberarchaeota</taxon>
        <taxon>Candidatus Huberarchaeia</taxon>
        <taxon>Candidatus Huberarchaeales</taxon>
        <taxon>Candidatus Huberarchaeaceae</taxon>
        <taxon>Candidatus Huberarchaeum</taxon>
    </lineage>
</organism>
<dbReference type="AlphaFoldDB" id="A0A2G9LJK7"/>
<evidence type="ECO:0000313" key="5">
    <source>
        <dbReference type="EMBL" id="PJC01706.1"/>
    </source>
</evidence>
<dbReference type="EMBL" id="PFMG01000013">
    <property type="protein sequence ID" value="PIZ00021.1"/>
    <property type="molecule type" value="Genomic_DNA"/>
</dbReference>
<dbReference type="EMBL" id="PCUF01000006">
    <property type="protein sequence ID" value="PIN66705.1"/>
    <property type="molecule type" value="Genomic_DNA"/>
</dbReference>
<name>A0A2G9LJK7_HUBC1</name>
<reference evidence="6 7" key="2">
    <citation type="submission" date="2017-09" db="EMBL/GenBank/DDBJ databases">
        <title>Depth-based differentiation of microbial function through sediment-hosted aquifers and enrichment of novel symbionts in the deep terrestrial subsurface.</title>
        <authorList>
            <person name="Probst A.J."/>
            <person name="Ladd B."/>
            <person name="Jarett J.K."/>
            <person name="Geller-Mcgrath D.E."/>
            <person name="Sieber C.M.K."/>
            <person name="Emerson J.B."/>
            <person name="Anantharaman K."/>
            <person name="Thomas B.C."/>
            <person name="Malmstrom R."/>
            <person name="Stieglmeier M."/>
            <person name="Klingl A."/>
            <person name="Woyke T."/>
            <person name="Ryan C.M."/>
            <person name="Banfield J.F."/>
        </authorList>
    </citation>
    <scope>NUCLEOTIDE SEQUENCE [LARGE SCALE GENOMIC DNA]</scope>
</reference>
<accession>A0A2H9QSG2</accession>
<accession>A0A2H9M1W2</accession>
<dbReference type="Proteomes" id="UP000228888">
    <property type="component" value="Unassembled WGS sequence"/>
</dbReference>
<dbReference type="SUPFAM" id="SSF89550">
    <property type="entry name" value="PHP domain-like"/>
    <property type="match status" value="1"/>
</dbReference>
<evidence type="ECO:0000313" key="1">
    <source>
        <dbReference type="EMBL" id="PIN66705.1"/>
    </source>
</evidence>
<comment type="caution">
    <text evidence="1">The sequence shown here is derived from an EMBL/GenBank/DDBJ whole genome shotgun (WGS) entry which is preliminary data.</text>
</comment>
<evidence type="ECO:0000313" key="6">
    <source>
        <dbReference type="Proteomes" id="UP000228874"/>
    </source>
</evidence>
<protein>
    <submittedName>
        <fullName evidence="1">Uncharacterized protein</fullName>
    </submittedName>
</protein>
<dbReference type="EMBL" id="PEUT01000056">
    <property type="protein sequence ID" value="PIV13534.1"/>
    <property type="molecule type" value="Genomic_DNA"/>
</dbReference>
<dbReference type="Proteomes" id="UP000230713">
    <property type="component" value="Unassembled WGS sequence"/>
</dbReference>
<dbReference type="EMBL" id="PFSX01000011">
    <property type="protein sequence ID" value="PJC01706.1"/>
    <property type="molecule type" value="Genomic_DNA"/>
</dbReference>
<evidence type="ECO:0000313" key="3">
    <source>
        <dbReference type="EMBL" id="PIZ00021.1"/>
    </source>
</evidence>
<reference evidence="1 8" key="1">
    <citation type="submission" date="2017-09" db="EMBL/GenBank/DDBJ databases">
        <title>Depth-based differentiation of microbial function through sediment-hosted aquifers and enrichment of novel symbionts in the deep terrestrial subsurface.</title>
        <authorList>
            <person name="Probst A.J."/>
            <person name="Ladd B."/>
            <person name="Jarett J.K."/>
            <person name="Geller-Mcgrath D.E."/>
            <person name="Sieber C.M."/>
            <person name="Emerson J.B."/>
            <person name="Anantharaman K."/>
            <person name="Thomas B.C."/>
            <person name="Malmstrom R."/>
            <person name="Stieglmeier M."/>
            <person name="Klingl A."/>
            <person name="Woyke T."/>
            <person name="Ryan C.M."/>
            <person name="Banfield J.F."/>
        </authorList>
    </citation>
    <scope>NUCLEOTIDE SEQUENCE [LARGE SCALE GENOMIC DNA]</scope>
    <source>
        <strain evidence="2">CG03_land_8_20_14_0_80_31_114</strain>
        <strain evidence="1">CG18_big_fil_WC_8_21_14_2_50_31_19</strain>
        <strain evidence="3">CG_4_10_14_0_8_um_filter_31_133</strain>
        <strain evidence="5">CG_4_9_14_0_8_um_filter_31_21</strain>
        <strain evidence="4">CG_4_9_14_3_um_filter_31_125</strain>
    </source>
</reference>
<sequence>MGKANNIFDFKIYYSKDIEKLLKTAECLGLSGACVVFHKENVIEAQNFKTNSKLHILKGLELEINTQSDMQNIDKCAEFVDLVFAKIKNENLVFDVLKSRKIQILNFDNIVVEQSYLRLTKDANKHIEVCLKSLQIDLKLIKKYKKIIEIAKRKHYAAGIILTSGGNKWNELIGREEAFAICSVLLKTHPDQSKKIICGKDLLKQCDKNYLDKGVEIIE</sequence>
<proteinExistence type="predicted"/>
<dbReference type="Proteomes" id="UP000229789">
    <property type="component" value="Unassembled WGS sequence"/>
</dbReference>
<accession>A0A2H9P985</accession>
<accession>A0A2H9RDK1</accession>
<accession>A0A2G9LJK7</accession>
<evidence type="ECO:0000313" key="7">
    <source>
        <dbReference type="Proteomes" id="UP000228888"/>
    </source>
</evidence>
<gene>
    <name evidence="5" type="ORF">CO072_00460</name>
    <name evidence="4" type="ORF">CO124_01050</name>
    <name evidence="2" type="ORF">COS45_02450</name>
    <name evidence="1" type="ORF">COW69_00645</name>
    <name evidence="3" type="ORF">COY63_00310</name>
</gene>
<evidence type="ECO:0000313" key="2">
    <source>
        <dbReference type="EMBL" id="PIV13534.1"/>
    </source>
</evidence>
<dbReference type="Proteomes" id="UP000228874">
    <property type="component" value="Unassembled WGS sequence"/>
</dbReference>
<evidence type="ECO:0000313" key="4">
    <source>
        <dbReference type="EMBL" id="PJB04133.1"/>
    </source>
</evidence>
<dbReference type="InterPro" id="IPR016195">
    <property type="entry name" value="Pol/histidinol_Pase-like"/>
</dbReference>
<dbReference type="EMBL" id="PFUW01000017">
    <property type="protein sequence ID" value="PJB04133.1"/>
    <property type="molecule type" value="Genomic_DNA"/>
</dbReference>
<dbReference type="Proteomes" id="UP000231232">
    <property type="component" value="Unassembled WGS sequence"/>
</dbReference>
<evidence type="ECO:0000313" key="8">
    <source>
        <dbReference type="Proteomes" id="UP000229789"/>
    </source>
</evidence>